<gene>
    <name evidence="1" type="ORF">PXEA_LOCUS32705</name>
</gene>
<comment type="caution">
    <text evidence="1">The sequence shown here is derived from an EMBL/GenBank/DDBJ whole genome shotgun (WGS) entry which is preliminary data.</text>
</comment>
<name>A0A3S5FGN1_9PLAT</name>
<dbReference type="EMBL" id="CAAALY010260653">
    <property type="protein sequence ID" value="VEL39265.1"/>
    <property type="molecule type" value="Genomic_DNA"/>
</dbReference>
<organism evidence="1 2">
    <name type="scientific">Protopolystoma xenopodis</name>
    <dbReference type="NCBI Taxonomy" id="117903"/>
    <lineage>
        <taxon>Eukaryota</taxon>
        <taxon>Metazoa</taxon>
        <taxon>Spiralia</taxon>
        <taxon>Lophotrochozoa</taxon>
        <taxon>Platyhelminthes</taxon>
        <taxon>Monogenea</taxon>
        <taxon>Polyopisthocotylea</taxon>
        <taxon>Polystomatidea</taxon>
        <taxon>Polystomatidae</taxon>
        <taxon>Protopolystoma</taxon>
    </lineage>
</organism>
<dbReference type="Gene3D" id="3.40.50.40">
    <property type="match status" value="1"/>
</dbReference>
<keyword evidence="2" id="KW-1185">Reference proteome</keyword>
<dbReference type="AlphaFoldDB" id="A0A3S5FGN1"/>
<proteinExistence type="predicted"/>
<dbReference type="InterPro" id="IPR027473">
    <property type="entry name" value="L-asparaginase_C"/>
</dbReference>
<protein>
    <submittedName>
        <fullName evidence="1">Uncharacterized protein</fullName>
    </submittedName>
</protein>
<sequence length="101" mass="11046">MTPEAALAKLAYVLAKDEWTDLATRRAMLCRNLCGELTIKGDPTSQITGFCNGPATTSSGLIEHLTNLVMGSIRNKNLLRVRNVASFLILEGEIDFLNHKA</sequence>
<accession>A0A3S5FGN1</accession>
<evidence type="ECO:0000313" key="2">
    <source>
        <dbReference type="Proteomes" id="UP000784294"/>
    </source>
</evidence>
<evidence type="ECO:0000313" key="1">
    <source>
        <dbReference type="EMBL" id="VEL39265.1"/>
    </source>
</evidence>
<reference evidence="1" key="1">
    <citation type="submission" date="2018-11" db="EMBL/GenBank/DDBJ databases">
        <authorList>
            <consortium name="Pathogen Informatics"/>
        </authorList>
    </citation>
    <scope>NUCLEOTIDE SEQUENCE</scope>
</reference>
<dbReference type="Proteomes" id="UP000784294">
    <property type="component" value="Unassembled WGS sequence"/>
</dbReference>